<proteinExistence type="predicted"/>
<evidence type="ECO:0000256" key="1">
    <source>
        <dbReference type="SAM" id="Phobius"/>
    </source>
</evidence>
<dbReference type="AlphaFoldDB" id="A0AAW3JW09"/>
<gene>
    <name evidence="2" type="ORF">APZ18_04980</name>
</gene>
<sequence length="229" mass="26815">MVATEKTFWDKRYGRNFLKITALLTMLIDHIGCVFLMERGDIIYKAFRAVGRISFPIICFLLVEGFIHTRSREKYMINLLIFAVISEIPYDLAFGHKLIDVGEQNVMWTLLLGVIMMYFVEKWEYSFAVKMALVFLAGFVAVVLKTDYSIWGILLIAIFYMQRNDRRNALLYTCFLMFVQGRMQSFGVLAIPFIMAYDDTKNDVKMPKYFFYAFYPVHILVLWGISLLV</sequence>
<keyword evidence="1" id="KW-0472">Membrane</keyword>
<dbReference type="RefSeq" id="WP_055942168.1">
    <property type="nucleotide sequence ID" value="NZ_JAQDCV010000001.1"/>
</dbReference>
<feature type="transmembrane region" description="Helical" evidence="1">
    <location>
        <begin position="49"/>
        <end position="69"/>
    </location>
</feature>
<accession>A0AAW3JW09</accession>
<evidence type="ECO:0000313" key="2">
    <source>
        <dbReference type="EMBL" id="KQC86535.1"/>
    </source>
</evidence>
<organism evidence="2 3">
    <name type="scientific">Butyribacter intestini</name>
    <dbReference type="NCBI Taxonomy" id="1703332"/>
    <lineage>
        <taxon>Bacteria</taxon>
        <taxon>Bacillati</taxon>
        <taxon>Bacillota</taxon>
        <taxon>Clostridia</taxon>
        <taxon>Lachnospirales</taxon>
        <taxon>Lachnospiraceae</taxon>
        <taxon>Butyribacter</taxon>
    </lineage>
</organism>
<dbReference type="EMBL" id="LLKB01000001">
    <property type="protein sequence ID" value="KQC86535.1"/>
    <property type="molecule type" value="Genomic_DNA"/>
</dbReference>
<dbReference type="InterPro" id="IPR008875">
    <property type="entry name" value="TraX"/>
</dbReference>
<evidence type="ECO:0008006" key="4">
    <source>
        <dbReference type="Google" id="ProtNLM"/>
    </source>
</evidence>
<feature type="transmembrane region" description="Helical" evidence="1">
    <location>
        <begin position="170"/>
        <end position="197"/>
    </location>
</feature>
<feature type="transmembrane region" description="Helical" evidence="1">
    <location>
        <begin position="105"/>
        <end position="120"/>
    </location>
</feature>
<keyword evidence="3" id="KW-1185">Reference proteome</keyword>
<evidence type="ECO:0000313" key="3">
    <source>
        <dbReference type="Proteomes" id="UP000050833"/>
    </source>
</evidence>
<dbReference type="Pfam" id="PF05857">
    <property type="entry name" value="TraX"/>
    <property type="match status" value="1"/>
</dbReference>
<protein>
    <recommendedName>
        <fullName evidence="4">TraX protein</fullName>
    </recommendedName>
</protein>
<feature type="transmembrane region" description="Helical" evidence="1">
    <location>
        <begin position="209"/>
        <end position="228"/>
    </location>
</feature>
<keyword evidence="1" id="KW-1133">Transmembrane helix</keyword>
<comment type="caution">
    <text evidence="2">The sequence shown here is derived from an EMBL/GenBank/DDBJ whole genome shotgun (WGS) entry which is preliminary data.</text>
</comment>
<reference evidence="2 3" key="1">
    <citation type="submission" date="2015-10" db="EMBL/GenBank/DDBJ databases">
        <title>Butyribacter intestini gen. nov., sp. nov., a butyric acid-producing bacterium of the family Lachnospiraceae isolated from the human faeces.</title>
        <authorList>
            <person name="Zou Y."/>
            <person name="Xue W."/>
            <person name="Luo G."/>
            <person name="Lv M."/>
        </authorList>
    </citation>
    <scope>NUCLEOTIDE SEQUENCE [LARGE SCALE GENOMIC DNA]</scope>
    <source>
        <strain evidence="2 3">TF01-11</strain>
    </source>
</reference>
<keyword evidence="1" id="KW-0812">Transmembrane</keyword>
<name>A0AAW3JW09_9FIRM</name>
<dbReference type="Proteomes" id="UP000050833">
    <property type="component" value="Unassembled WGS sequence"/>
</dbReference>
<feature type="transmembrane region" description="Helical" evidence="1">
    <location>
        <begin position="75"/>
        <end position="93"/>
    </location>
</feature>
<feature type="transmembrane region" description="Helical" evidence="1">
    <location>
        <begin position="132"/>
        <end position="158"/>
    </location>
</feature>
<feature type="transmembrane region" description="Helical" evidence="1">
    <location>
        <begin position="20"/>
        <end position="37"/>
    </location>
</feature>